<dbReference type="PROSITE" id="PS51257">
    <property type="entry name" value="PROKAR_LIPOPROTEIN"/>
    <property type="match status" value="1"/>
</dbReference>
<gene>
    <name evidence="2" type="ORF">Bpfe_003481</name>
</gene>
<dbReference type="AlphaFoldDB" id="A0AAD8C5C8"/>
<name>A0AAD8C5C8_BIOPF</name>
<dbReference type="Gene3D" id="2.60.40.10">
    <property type="entry name" value="Immunoglobulins"/>
    <property type="match status" value="1"/>
</dbReference>
<feature type="region of interest" description="Disordered" evidence="1">
    <location>
        <begin position="226"/>
        <end position="253"/>
    </location>
</feature>
<reference evidence="2" key="1">
    <citation type="journal article" date="2023" name="PLoS Negl. Trop. Dis.">
        <title>A genome sequence for Biomphalaria pfeifferi, the major vector snail for the human-infecting parasite Schistosoma mansoni.</title>
        <authorList>
            <person name="Bu L."/>
            <person name="Lu L."/>
            <person name="Laidemitt M.R."/>
            <person name="Zhang S.M."/>
            <person name="Mutuku M."/>
            <person name="Mkoji G."/>
            <person name="Steinauer M."/>
            <person name="Loker E.S."/>
        </authorList>
    </citation>
    <scope>NUCLEOTIDE SEQUENCE</scope>
    <source>
        <strain evidence="2">KasaAsao</strain>
    </source>
</reference>
<dbReference type="EMBL" id="JASAOG010000009">
    <property type="protein sequence ID" value="KAK0066746.1"/>
    <property type="molecule type" value="Genomic_DNA"/>
</dbReference>
<proteinExistence type="predicted"/>
<protein>
    <submittedName>
        <fullName evidence="2">Uncharacterized protein</fullName>
    </submittedName>
</protein>
<accession>A0AAD8C5C8</accession>
<dbReference type="Proteomes" id="UP001233172">
    <property type="component" value="Unassembled WGS sequence"/>
</dbReference>
<feature type="compositionally biased region" description="Polar residues" evidence="1">
    <location>
        <begin position="241"/>
        <end position="253"/>
    </location>
</feature>
<organism evidence="2 3">
    <name type="scientific">Biomphalaria pfeifferi</name>
    <name type="common">Bloodfluke planorb</name>
    <name type="synonym">Freshwater snail</name>
    <dbReference type="NCBI Taxonomy" id="112525"/>
    <lineage>
        <taxon>Eukaryota</taxon>
        <taxon>Metazoa</taxon>
        <taxon>Spiralia</taxon>
        <taxon>Lophotrochozoa</taxon>
        <taxon>Mollusca</taxon>
        <taxon>Gastropoda</taxon>
        <taxon>Heterobranchia</taxon>
        <taxon>Euthyneura</taxon>
        <taxon>Panpulmonata</taxon>
        <taxon>Hygrophila</taxon>
        <taxon>Lymnaeoidea</taxon>
        <taxon>Planorbidae</taxon>
        <taxon>Biomphalaria</taxon>
    </lineage>
</organism>
<sequence length="253" mass="28799">MRSLFSEAEFSPGTSIICACFIILAVFSTEFAHAHFWAEIGTEFTFNASFTHSLRHNVEVVWYLNDMTRSQCNIKKGCRENVKEKTLTTLKYVAERNIYECTLSIKNVSQSDEGLWTLHYLGNAGVAYPQSLYSSYLNISVKKTVQVVDTTSVSTKVSKKHTSWSQRSLTTNTFSTKLFENRIISTSIETTQILLSKKFICGCSFMKSYVDESKDDYHVYETIQGADNPSDTDDYYPETTFHMSSPEAQEIQT</sequence>
<comment type="caution">
    <text evidence="2">The sequence shown here is derived from an EMBL/GenBank/DDBJ whole genome shotgun (WGS) entry which is preliminary data.</text>
</comment>
<evidence type="ECO:0000313" key="2">
    <source>
        <dbReference type="EMBL" id="KAK0066746.1"/>
    </source>
</evidence>
<keyword evidence="3" id="KW-1185">Reference proteome</keyword>
<evidence type="ECO:0000256" key="1">
    <source>
        <dbReference type="SAM" id="MobiDB-lite"/>
    </source>
</evidence>
<reference evidence="2" key="2">
    <citation type="submission" date="2023-04" db="EMBL/GenBank/DDBJ databases">
        <authorList>
            <person name="Bu L."/>
            <person name="Lu L."/>
            <person name="Laidemitt M.R."/>
            <person name="Zhang S.M."/>
            <person name="Mutuku M."/>
            <person name="Mkoji G."/>
            <person name="Steinauer M."/>
            <person name="Loker E.S."/>
        </authorList>
    </citation>
    <scope>NUCLEOTIDE SEQUENCE</scope>
    <source>
        <strain evidence="2">KasaAsao</strain>
        <tissue evidence="2">Whole Snail</tissue>
    </source>
</reference>
<dbReference type="InterPro" id="IPR036179">
    <property type="entry name" value="Ig-like_dom_sf"/>
</dbReference>
<evidence type="ECO:0000313" key="3">
    <source>
        <dbReference type="Proteomes" id="UP001233172"/>
    </source>
</evidence>
<dbReference type="SUPFAM" id="SSF48726">
    <property type="entry name" value="Immunoglobulin"/>
    <property type="match status" value="1"/>
</dbReference>
<dbReference type="InterPro" id="IPR013783">
    <property type="entry name" value="Ig-like_fold"/>
</dbReference>